<feature type="domain" description="Histidine kinase" evidence="12">
    <location>
        <begin position="232"/>
        <end position="431"/>
    </location>
</feature>
<keyword evidence="14" id="KW-1185">Reference proteome</keyword>
<reference evidence="13 14" key="1">
    <citation type="submission" date="2019-02" db="EMBL/GenBank/DDBJ databases">
        <authorList>
            <consortium name="Pathogen Informatics"/>
        </authorList>
    </citation>
    <scope>NUCLEOTIDE SEQUENCE [LARGE SCALE GENOMIC DNA]</scope>
    <source>
        <strain evidence="13 14">3012STDY7089603</strain>
    </source>
</reference>
<evidence type="ECO:0000256" key="11">
    <source>
        <dbReference type="SAM" id="Phobius"/>
    </source>
</evidence>
<keyword evidence="11" id="KW-0812">Transmembrane</keyword>
<dbReference type="PROSITE" id="PS50109">
    <property type="entry name" value="HIS_KIN"/>
    <property type="match status" value="1"/>
</dbReference>
<evidence type="ECO:0000313" key="13">
    <source>
        <dbReference type="EMBL" id="VFB16882.1"/>
    </source>
</evidence>
<evidence type="ECO:0000256" key="5">
    <source>
        <dbReference type="ARBA" id="ARBA00022553"/>
    </source>
</evidence>
<dbReference type="GO" id="GO:0005886">
    <property type="term" value="C:plasma membrane"/>
    <property type="evidence" value="ECO:0007669"/>
    <property type="project" value="UniProtKB-SubCell"/>
</dbReference>
<evidence type="ECO:0000256" key="9">
    <source>
        <dbReference type="ARBA" id="ARBA00022840"/>
    </source>
</evidence>
<name>A0A8H2M854_9FIRM</name>
<dbReference type="Gene3D" id="1.10.287.130">
    <property type="match status" value="1"/>
</dbReference>
<dbReference type="CDD" id="cd00075">
    <property type="entry name" value="HATPase"/>
    <property type="match status" value="1"/>
</dbReference>
<dbReference type="PRINTS" id="PR00344">
    <property type="entry name" value="BCTRLSENSOR"/>
</dbReference>
<dbReference type="PANTHER" id="PTHR44936:SF10">
    <property type="entry name" value="SENSOR PROTEIN RSTB"/>
    <property type="match status" value="1"/>
</dbReference>
<dbReference type="Gene3D" id="3.30.565.10">
    <property type="entry name" value="Histidine kinase-like ATPase, C-terminal domain"/>
    <property type="match status" value="1"/>
</dbReference>
<evidence type="ECO:0000256" key="3">
    <source>
        <dbReference type="ARBA" id="ARBA00012438"/>
    </source>
</evidence>
<dbReference type="CDD" id="cd00082">
    <property type="entry name" value="HisKA"/>
    <property type="match status" value="1"/>
</dbReference>
<evidence type="ECO:0000313" key="14">
    <source>
        <dbReference type="Proteomes" id="UP000377798"/>
    </source>
</evidence>
<dbReference type="GO" id="GO:0005524">
    <property type="term" value="F:ATP binding"/>
    <property type="evidence" value="ECO:0007669"/>
    <property type="project" value="UniProtKB-KW"/>
</dbReference>
<dbReference type="GO" id="GO:0000155">
    <property type="term" value="F:phosphorelay sensor kinase activity"/>
    <property type="evidence" value="ECO:0007669"/>
    <property type="project" value="InterPro"/>
</dbReference>
<dbReference type="InterPro" id="IPR036097">
    <property type="entry name" value="HisK_dim/P_sf"/>
</dbReference>
<dbReference type="InterPro" id="IPR005467">
    <property type="entry name" value="His_kinase_dom"/>
</dbReference>
<comment type="catalytic activity">
    <reaction evidence="1">
        <text>ATP + protein L-histidine = ADP + protein N-phospho-L-histidine.</text>
        <dbReference type="EC" id="2.7.13.3"/>
    </reaction>
</comment>
<proteinExistence type="predicted"/>
<comment type="subcellular location">
    <subcellularLocation>
        <location evidence="2">Cell membrane</location>
        <topology evidence="2">Multi-pass membrane protein</topology>
    </subcellularLocation>
</comment>
<keyword evidence="8" id="KW-0418">Kinase</keyword>
<evidence type="ECO:0000256" key="1">
    <source>
        <dbReference type="ARBA" id="ARBA00000085"/>
    </source>
</evidence>
<evidence type="ECO:0000256" key="10">
    <source>
        <dbReference type="ARBA" id="ARBA00023012"/>
    </source>
</evidence>
<dbReference type="AlphaFoldDB" id="A0A8H2M854"/>
<sequence length="431" mass="50668">MFNYILKRFKKIVLRILLLLFFLVCLLVTFLYLNYRLSYEYTNPNDVFSYVDKNKSTSYLNEKNKKFLQERDIWSIRLDRDGRVVESFHKPQEVKDQFDLTDVARFTRFYLADYPVFTYVVGDGLILFAYPQHSLDKLPFNYYSYKNLIFNLSLVLVFLLLFLVFVYILYRVDIKDLLKNILPLQRAIDSLYEDDYERLDEGGELGDLALSINQANEKYKNLKEAQDKWIRGLSHDVRTPLAKISWEVSKENKEDLDTKNIQDQVLKISTILEGLNLTLSLSKLDRESFTEENPLKVIRKLIVDKLNENPAREIIFENKINNPKLRIQMDPNLFYRMLENILKNALSYTEEQIRVTISDPENKLIIRISDQGKGISEDVIDKINREDLTNVTRHGLGILISKQIAQLHGGDFVIENQDPGLQVSFLFNHIH</sequence>
<gene>
    <name evidence="13" type="primary">rstB</name>
    <name evidence="13" type="ORF">NCTC13150_01455</name>
</gene>
<keyword evidence="11" id="KW-1133">Transmembrane helix</keyword>
<accession>A0A8H2M854</accession>
<keyword evidence="5" id="KW-0597">Phosphoprotein</keyword>
<dbReference type="SUPFAM" id="SSF47384">
    <property type="entry name" value="Homodimeric domain of signal transducing histidine kinase"/>
    <property type="match status" value="1"/>
</dbReference>
<evidence type="ECO:0000256" key="2">
    <source>
        <dbReference type="ARBA" id="ARBA00004651"/>
    </source>
</evidence>
<keyword evidence="4" id="KW-1003">Cell membrane</keyword>
<dbReference type="InterPro" id="IPR050980">
    <property type="entry name" value="2C_sensor_his_kinase"/>
</dbReference>
<evidence type="ECO:0000256" key="4">
    <source>
        <dbReference type="ARBA" id="ARBA00022475"/>
    </source>
</evidence>
<comment type="caution">
    <text evidence="13">The sequence shown here is derived from an EMBL/GenBank/DDBJ whole genome shotgun (WGS) entry which is preliminary data.</text>
</comment>
<protein>
    <recommendedName>
        <fullName evidence="3">histidine kinase</fullName>
        <ecNumber evidence="3">2.7.13.3</ecNumber>
    </recommendedName>
</protein>
<dbReference type="SUPFAM" id="SSF55874">
    <property type="entry name" value="ATPase domain of HSP90 chaperone/DNA topoisomerase II/histidine kinase"/>
    <property type="match status" value="1"/>
</dbReference>
<keyword evidence="10" id="KW-0902">Two-component regulatory system</keyword>
<dbReference type="InterPro" id="IPR003661">
    <property type="entry name" value="HisK_dim/P_dom"/>
</dbReference>
<dbReference type="RefSeq" id="WP_131749562.1">
    <property type="nucleotide sequence ID" value="NZ_CAACYI010000001.1"/>
</dbReference>
<dbReference type="PANTHER" id="PTHR44936">
    <property type="entry name" value="SENSOR PROTEIN CREC"/>
    <property type="match status" value="1"/>
</dbReference>
<evidence type="ECO:0000259" key="12">
    <source>
        <dbReference type="PROSITE" id="PS50109"/>
    </source>
</evidence>
<keyword evidence="11" id="KW-0472">Membrane</keyword>
<feature type="transmembrane region" description="Helical" evidence="11">
    <location>
        <begin position="12"/>
        <end position="33"/>
    </location>
</feature>
<evidence type="ECO:0000256" key="8">
    <source>
        <dbReference type="ARBA" id="ARBA00022777"/>
    </source>
</evidence>
<dbReference type="EMBL" id="CAACYI010000001">
    <property type="protein sequence ID" value="VFB16882.1"/>
    <property type="molecule type" value="Genomic_DNA"/>
</dbReference>
<evidence type="ECO:0000256" key="6">
    <source>
        <dbReference type="ARBA" id="ARBA00022679"/>
    </source>
</evidence>
<dbReference type="InterPro" id="IPR004358">
    <property type="entry name" value="Sig_transdc_His_kin-like_C"/>
</dbReference>
<keyword evidence="9" id="KW-0067">ATP-binding</keyword>
<dbReference type="Pfam" id="PF02518">
    <property type="entry name" value="HATPase_c"/>
    <property type="match status" value="1"/>
</dbReference>
<organism evidence="13 14">
    <name type="scientific">Urinicoccus massiliensis</name>
    <dbReference type="NCBI Taxonomy" id="1723382"/>
    <lineage>
        <taxon>Bacteria</taxon>
        <taxon>Bacillati</taxon>
        <taxon>Bacillota</taxon>
        <taxon>Tissierellia</taxon>
        <taxon>Tissierellales</taxon>
        <taxon>Peptoniphilaceae</taxon>
        <taxon>Urinicoccus</taxon>
    </lineage>
</organism>
<dbReference type="EC" id="2.7.13.3" evidence="3"/>
<dbReference type="InterPro" id="IPR036890">
    <property type="entry name" value="HATPase_C_sf"/>
</dbReference>
<feature type="transmembrane region" description="Helical" evidence="11">
    <location>
        <begin position="148"/>
        <end position="170"/>
    </location>
</feature>
<dbReference type="InterPro" id="IPR003594">
    <property type="entry name" value="HATPase_dom"/>
</dbReference>
<keyword evidence="6 13" id="KW-0808">Transferase</keyword>
<dbReference type="SMART" id="SM00387">
    <property type="entry name" value="HATPase_c"/>
    <property type="match status" value="1"/>
</dbReference>
<evidence type="ECO:0000256" key="7">
    <source>
        <dbReference type="ARBA" id="ARBA00022741"/>
    </source>
</evidence>
<keyword evidence="7" id="KW-0547">Nucleotide-binding</keyword>
<dbReference type="Proteomes" id="UP000377798">
    <property type="component" value="Unassembled WGS sequence"/>
</dbReference>